<gene>
    <name evidence="2" type="ORF">PR002_g5590</name>
</gene>
<evidence type="ECO:0000313" key="2">
    <source>
        <dbReference type="EMBL" id="KAE9039274.1"/>
    </source>
</evidence>
<evidence type="ECO:0000313" key="3">
    <source>
        <dbReference type="Proteomes" id="UP000435112"/>
    </source>
</evidence>
<proteinExistence type="predicted"/>
<accession>A0A6A3NE62</accession>
<dbReference type="EMBL" id="QXFU01000239">
    <property type="protein sequence ID" value="KAE9039274.1"/>
    <property type="molecule type" value="Genomic_DNA"/>
</dbReference>
<dbReference type="AlphaFoldDB" id="A0A6A3NE62"/>
<organism evidence="2 3">
    <name type="scientific">Phytophthora rubi</name>
    <dbReference type="NCBI Taxonomy" id="129364"/>
    <lineage>
        <taxon>Eukaryota</taxon>
        <taxon>Sar</taxon>
        <taxon>Stramenopiles</taxon>
        <taxon>Oomycota</taxon>
        <taxon>Peronosporomycetes</taxon>
        <taxon>Peronosporales</taxon>
        <taxon>Peronosporaceae</taxon>
        <taxon>Phytophthora</taxon>
    </lineage>
</organism>
<feature type="signal peptide" evidence="1">
    <location>
        <begin position="1"/>
        <end position="26"/>
    </location>
</feature>
<keyword evidence="1" id="KW-0732">Signal</keyword>
<feature type="chain" id="PRO_5025347870" evidence="1">
    <location>
        <begin position="27"/>
        <end position="62"/>
    </location>
</feature>
<reference evidence="2 3" key="1">
    <citation type="submission" date="2018-09" db="EMBL/GenBank/DDBJ databases">
        <title>Genomic investigation of the strawberry pathogen Phytophthora fragariae indicates pathogenicity is determined by transcriptional variation in three key races.</title>
        <authorList>
            <person name="Adams T.M."/>
            <person name="Armitage A.D."/>
            <person name="Sobczyk M.K."/>
            <person name="Bates H.J."/>
            <person name="Dunwell J.M."/>
            <person name="Nellist C.F."/>
            <person name="Harrison R.J."/>
        </authorList>
    </citation>
    <scope>NUCLEOTIDE SEQUENCE [LARGE SCALE GENOMIC DNA]</scope>
    <source>
        <strain evidence="2 3">SCRP324</strain>
    </source>
</reference>
<evidence type="ECO:0000256" key="1">
    <source>
        <dbReference type="SAM" id="SignalP"/>
    </source>
</evidence>
<dbReference type="OrthoDB" id="110687at2759"/>
<dbReference type="Proteomes" id="UP000435112">
    <property type="component" value="Unassembled WGS sequence"/>
</dbReference>
<protein>
    <submittedName>
        <fullName evidence="2">Uncharacterized protein</fullName>
    </submittedName>
</protein>
<sequence length="62" mass="7025">MVAMVLGCIAWTLWLIILSVDPNAAANFLMNTSEFDDGQFWLIPDEWNTLQMFSVMGKGENQ</sequence>
<name>A0A6A3NE62_9STRA</name>
<comment type="caution">
    <text evidence="2">The sequence shown here is derived from an EMBL/GenBank/DDBJ whole genome shotgun (WGS) entry which is preliminary data.</text>
</comment>